<gene>
    <name evidence="4" type="ORF">Asera_19570</name>
</gene>
<dbReference type="NCBIfam" id="TIGR00369">
    <property type="entry name" value="unchar_dom_1"/>
    <property type="match status" value="1"/>
</dbReference>
<protein>
    <recommendedName>
        <fullName evidence="3">Thioesterase domain-containing protein</fullName>
    </recommendedName>
</protein>
<dbReference type="InterPro" id="IPR003736">
    <property type="entry name" value="PAAI_dom"/>
</dbReference>
<dbReference type="RefSeq" id="WP_244843810.1">
    <property type="nucleotide sequence ID" value="NZ_AP023354.1"/>
</dbReference>
<dbReference type="EMBL" id="AP023354">
    <property type="protein sequence ID" value="BCJ27849.1"/>
    <property type="molecule type" value="Genomic_DNA"/>
</dbReference>
<dbReference type="CDD" id="cd03443">
    <property type="entry name" value="PaaI_thioesterase"/>
    <property type="match status" value="1"/>
</dbReference>
<keyword evidence="5" id="KW-1185">Reference proteome</keyword>
<reference evidence="4" key="1">
    <citation type="submission" date="2020-08" db="EMBL/GenBank/DDBJ databases">
        <title>Whole genome shotgun sequence of Actinocatenispora sera NBRC 101916.</title>
        <authorList>
            <person name="Komaki H."/>
            <person name="Tamura T."/>
        </authorList>
    </citation>
    <scope>NUCLEOTIDE SEQUENCE</scope>
    <source>
        <strain evidence="4">NBRC 101916</strain>
    </source>
</reference>
<name>A0A810KZF4_9ACTN</name>
<evidence type="ECO:0000313" key="4">
    <source>
        <dbReference type="EMBL" id="BCJ27849.1"/>
    </source>
</evidence>
<dbReference type="Pfam" id="PF03061">
    <property type="entry name" value="4HBT"/>
    <property type="match status" value="1"/>
</dbReference>
<proteinExistence type="inferred from homology"/>
<dbReference type="PANTHER" id="PTHR43240:SF5">
    <property type="entry name" value="1,4-DIHYDROXY-2-NAPHTHOYL-COA THIOESTERASE 1"/>
    <property type="match status" value="1"/>
</dbReference>
<dbReference type="GO" id="GO:0005829">
    <property type="term" value="C:cytosol"/>
    <property type="evidence" value="ECO:0007669"/>
    <property type="project" value="TreeGrafter"/>
</dbReference>
<evidence type="ECO:0000256" key="1">
    <source>
        <dbReference type="ARBA" id="ARBA00008324"/>
    </source>
</evidence>
<dbReference type="SUPFAM" id="SSF54637">
    <property type="entry name" value="Thioesterase/thiol ester dehydrase-isomerase"/>
    <property type="match status" value="1"/>
</dbReference>
<dbReference type="AlphaFoldDB" id="A0A810KZF4"/>
<dbReference type="InterPro" id="IPR029069">
    <property type="entry name" value="HotDog_dom_sf"/>
</dbReference>
<dbReference type="InterPro" id="IPR006683">
    <property type="entry name" value="Thioestr_dom"/>
</dbReference>
<dbReference type="GO" id="GO:0061522">
    <property type="term" value="F:1,4-dihydroxy-2-naphthoyl-CoA thioesterase activity"/>
    <property type="evidence" value="ECO:0007669"/>
    <property type="project" value="TreeGrafter"/>
</dbReference>
<organism evidence="4 5">
    <name type="scientific">Actinocatenispora sera</name>
    <dbReference type="NCBI Taxonomy" id="390989"/>
    <lineage>
        <taxon>Bacteria</taxon>
        <taxon>Bacillati</taxon>
        <taxon>Actinomycetota</taxon>
        <taxon>Actinomycetes</taxon>
        <taxon>Micromonosporales</taxon>
        <taxon>Micromonosporaceae</taxon>
        <taxon>Actinocatenispora</taxon>
    </lineage>
</organism>
<evidence type="ECO:0000256" key="2">
    <source>
        <dbReference type="ARBA" id="ARBA00022801"/>
    </source>
</evidence>
<sequence>MQSFDPNAIAGIGPLGPAVERTGIEIRQADPERVVGSMPVAGNTQSYGMLHGGVSCVLAETLGTMAAALHAGPQRRAVGVEINATHHRPALRGTITGTATPVHRGDTLATYRIVLTDDDGRTVCTARLTCLIRDLPRSSTAAREDEISAR</sequence>
<evidence type="ECO:0000259" key="3">
    <source>
        <dbReference type="Pfam" id="PF03061"/>
    </source>
</evidence>
<evidence type="ECO:0000313" key="5">
    <source>
        <dbReference type="Proteomes" id="UP000680750"/>
    </source>
</evidence>
<comment type="similarity">
    <text evidence="1">Belongs to the thioesterase PaaI family.</text>
</comment>
<dbReference type="KEGG" id="aser:Asera_19570"/>
<dbReference type="Gene3D" id="3.10.129.10">
    <property type="entry name" value="Hotdog Thioesterase"/>
    <property type="match status" value="1"/>
</dbReference>
<feature type="domain" description="Thioesterase" evidence="3">
    <location>
        <begin position="47"/>
        <end position="124"/>
    </location>
</feature>
<dbReference type="Proteomes" id="UP000680750">
    <property type="component" value="Chromosome"/>
</dbReference>
<keyword evidence="2" id="KW-0378">Hydrolase</keyword>
<dbReference type="PANTHER" id="PTHR43240">
    <property type="entry name" value="1,4-DIHYDROXY-2-NAPHTHOYL-COA THIOESTERASE 1"/>
    <property type="match status" value="1"/>
</dbReference>
<accession>A0A810KZF4</accession>